<dbReference type="OrthoDB" id="5180013at2"/>
<evidence type="ECO:0008006" key="4">
    <source>
        <dbReference type="Google" id="ProtNLM"/>
    </source>
</evidence>
<feature type="repeat" description="TPR" evidence="1">
    <location>
        <begin position="219"/>
        <end position="252"/>
    </location>
</feature>
<dbReference type="Pfam" id="PF20308">
    <property type="entry name" value="TPR-S"/>
    <property type="match status" value="1"/>
</dbReference>
<dbReference type="InterPro" id="IPR019734">
    <property type="entry name" value="TPR_rpt"/>
</dbReference>
<keyword evidence="1" id="KW-0802">TPR repeat</keyword>
<dbReference type="InterPro" id="IPR011990">
    <property type="entry name" value="TPR-like_helical_dom_sf"/>
</dbReference>
<accession>A0A2U8H453</accession>
<proteinExistence type="predicted"/>
<dbReference type="SUPFAM" id="SSF48452">
    <property type="entry name" value="TPR-like"/>
    <property type="match status" value="1"/>
</dbReference>
<evidence type="ECO:0000313" key="3">
    <source>
        <dbReference type="Proteomes" id="UP000244902"/>
    </source>
</evidence>
<evidence type="ECO:0000313" key="2">
    <source>
        <dbReference type="EMBL" id="AWI80849.1"/>
    </source>
</evidence>
<sequence>MRHAFVAMPFGSRPGQDGLAIDFERIFDEYMIPALHAAGLKVFRTSAEGPPGDADADMLQHLLMADVVVADITLDDPNIWYALGVRHALRASAVVLVQGTHGTAIEPGSDLDPDLDPDLGDHQRLRYHLKAGGPDPDTLIDDRQRLSNTVCGFPDAQHGTSPIHHALPHLREPDWRTLLPVQRNVLTGPYAAWADRLDSARPGDILVLADEAPCTALHIAARLAAGDALMRLRHCDFALEQFDRVLELEPGHTLARRRRASCLARLGRVIEAREAVCRLVTEAPEAPETRALAGSIDKADWISRWALVDAAPGAMRARAAIENAPLSAAIEHYRQAFMRDPSRCRAGLNALTLMLLRRHLGCAKAADDSRRLSDGLQWSIGAARALTPDDYRVRTSDAEYCLLQGDLAHVREAYRHATGVAGGDWHALDSSRRSLCLLRDLGFRPAETAAAIEIIDDALARTEPPFVPRQVFLFSGHMADAPDRATPRFPAGLEPPAAAAIGATLDALGAGPGDLALTQGASGGDILFLEACKARQVRLHLMLPLPEPEFLERSVASARHGAQWRARYDSIRHTLDDPPRVLPDALGPLPEADANPFERCNRWLLATALSWGIDKVSFICLWNGEGGDGPGGTAHMHAEMKRRTGKVSWIDTRTLSHQPA</sequence>
<dbReference type="Gene3D" id="1.25.40.10">
    <property type="entry name" value="Tetratricopeptide repeat domain"/>
    <property type="match status" value="1"/>
</dbReference>
<organism evidence="2 3">
    <name type="scientific">Parazoarcus communis</name>
    <dbReference type="NCBI Taxonomy" id="41977"/>
    <lineage>
        <taxon>Bacteria</taxon>
        <taxon>Pseudomonadati</taxon>
        <taxon>Pseudomonadota</taxon>
        <taxon>Betaproteobacteria</taxon>
        <taxon>Rhodocyclales</taxon>
        <taxon>Zoogloeaceae</taxon>
        <taxon>Parazoarcus</taxon>
    </lineage>
</organism>
<dbReference type="InterPro" id="IPR046880">
    <property type="entry name" value="TPR-S"/>
</dbReference>
<dbReference type="RefSeq" id="WP_108974781.1">
    <property type="nucleotide sequence ID" value="NZ_CP022188.1"/>
</dbReference>
<evidence type="ECO:0000256" key="1">
    <source>
        <dbReference type="PROSITE-ProRule" id="PRU00339"/>
    </source>
</evidence>
<dbReference type="AlphaFoldDB" id="A0A2U8H453"/>
<reference evidence="2 3" key="1">
    <citation type="submission" date="2017-06" db="EMBL/GenBank/DDBJ databases">
        <title>Azoarcus sp. TSNA42 complete genome sequence.</title>
        <authorList>
            <person name="Woo J.-H."/>
            <person name="Kim H.-S."/>
        </authorList>
    </citation>
    <scope>NUCLEOTIDE SEQUENCE [LARGE SCALE GENOMIC DNA]</scope>
    <source>
        <strain evidence="2 3">TSNA42</strain>
    </source>
</reference>
<dbReference type="EMBL" id="CP022188">
    <property type="protein sequence ID" value="AWI80849.1"/>
    <property type="molecule type" value="Genomic_DNA"/>
</dbReference>
<gene>
    <name evidence="2" type="ORF">CEW87_16630</name>
</gene>
<dbReference type="PROSITE" id="PS50005">
    <property type="entry name" value="TPR"/>
    <property type="match status" value="1"/>
</dbReference>
<dbReference type="Proteomes" id="UP000244902">
    <property type="component" value="Chromosome"/>
</dbReference>
<name>A0A2U8H453_9RHOO</name>
<protein>
    <recommendedName>
        <fullName evidence="4">Tetratricopeptide repeat protein</fullName>
    </recommendedName>
</protein>